<dbReference type="AlphaFoldDB" id="A0AA43QR31"/>
<dbReference type="Pfam" id="PF00501">
    <property type="entry name" value="AMP-binding"/>
    <property type="match status" value="1"/>
</dbReference>
<dbReference type="Gene3D" id="3.40.50.12780">
    <property type="entry name" value="N-terminal domain of ligase-like"/>
    <property type="match status" value="1"/>
</dbReference>
<dbReference type="GO" id="GO:0016405">
    <property type="term" value="F:CoA-ligase activity"/>
    <property type="evidence" value="ECO:0007669"/>
    <property type="project" value="TreeGrafter"/>
</dbReference>
<gene>
    <name evidence="2" type="ORF">OHK93_002297</name>
</gene>
<organism evidence="2 3">
    <name type="scientific">Ramalina farinacea</name>
    <dbReference type="NCBI Taxonomy" id="258253"/>
    <lineage>
        <taxon>Eukaryota</taxon>
        <taxon>Fungi</taxon>
        <taxon>Dikarya</taxon>
        <taxon>Ascomycota</taxon>
        <taxon>Pezizomycotina</taxon>
        <taxon>Lecanoromycetes</taxon>
        <taxon>OSLEUM clade</taxon>
        <taxon>Lecanoromycetidae</taxon>
        <taxon>Lecanorales</taxon>
        <taxon>Lecanorineae</taxon>
        <taxon>Ramalinaceae</taxon>
        <taxon>Ramalina</taxon>
    </lineage>
</organism>
<dbReference type="InterPro" id="IPR042099">
    <property type="entry name" value="ANL_N_sf"/>
</dbReference>
<dbReference type="EMBL" id="JAPUFD010000013">
    <property type="protein sequence ID" value="MDI1491091.1"/>
    <property type="molecule type" value="Genomic_DNA"/>
</dbReference>
<reference evidence="2" key="1">
    <citation type="journal article" date="2023" name="Genome Biol. Evol.">
        <title>First Whole Genome Sequence and Flow Cytometry Genome Size Data for the Lichen-Forming Fungus Ramalina farinacea (Ascomycota).</title>
        <authorList>
            <person name="Llewellyn T."/>
            <person name="Mian S."/>
            <person name="Hill R."/>
            <person name="Leitch I.J."/>
            <person name="Gaya E."/>
        </authorList>
    </citation>
    <scope>NUCLEOTIDE SEQUENCE</scope>
    <source>
        <strain evidence="2">LIQ254RAFAR</strain>
    </source>
</reference>
<evidence type="ECO:0000259" key="1">
    <source>
        <dbReference type="Pfam" id="PF00501"/>
    </source>
</evidence>
<sequence>MECTLTSIMENRSDLVSWAFGNQSYDQDRVIYIDAEQPERTITAKQARQKVKQLVAGLKAAGLRKGDCVCIHAFNDIEYPILVLAIIGAGGIFTGTNPAYTPTELSRHLRETRARFVVSDSDLLHKISVATSDCGLPVSNVFVLNSQEQVCDPYRPYEVLLASGESDWVTFSEPDEAKRTTAALLSTSGTSGFPKAAMISHHNLITQTMQLDDVKHKPYSVSRLVALPIFHAFALPLAHTLPLREGTPTCIMKRLDLPRFLQNIHQYRITETAIVPAIVTSILKNSVKAYMLLRSLRTIWCAGSPLAQVTQDRMFRLLRPTARLLQVWGMTEAGWITTFLWPEKDHSGSVGRLLPGMEAK</sequence>
<comment type="caution">
    <text evidence="2">The sequence shown here is derived from an EMBL/GenBank/DDBJ whole genome shotgun (WGS) entry which is preliminary data.</text>
</comment>
<evidence type="ECO:0000313" key="2">
    <source>
        <dbReference type="EMBL" id="MDI1491091.1"/>
    </source>
</evidence>
<accession>A0AA43QR31</accession>
<proteinExistence type="predicted"/>
<dbReference type="InterPro" id="IPR000873">
    <property type="entry name" value="AMP-dep_synth/lig_dom"/>
</dbReference>
<name>A0AA43QR31_9LECA</name>
<dbReference type="GO" id="GO:0019748">
    <property type="term" value="P:secondary metabolic process"/>
    <property type="evidence" value="ECO:0007669"/>
    <property type="project" value="TreeGrafter"/>
</dbReference>
<feature type="domain" description="AMP-dependent synthetase/ligase" evidence="1">
    <location>
        <begin position="27"/>
        <end position="360"/>
    </location>
</feature>
<evidence type="ECO:0000313" key="3">
    <source>
        <dbReference type="Proteomes" id="UP001161017"/>
    </source>
</evidence>
<protein>
    <recommendedName>
        <fullName evidence="1">AMP-dependent synthetase/ligase domain-containing protein</fullName>
    </recommendedName>
</protein>
<dbReference type="PANTHER" id="PTHR24096">
    <property type="entry name" value="LONG-CHAIN-FATTY-ACID--COA LIGASE"/>
    <property type="match status" value="1"/>
</dbReference>
<dbReference type="Proteomes" id="UP001161017">
    <property type="component" value="Unassembled WGS sequence"/>
</dbReference>
<dbReference type="PANTHER" id="PTHR24096:SF265">
    <property type="entry name" value="ENZYME, PUTATIVE (AFU_ORTHOLOGUE AFUA_5G14270)-RELATED"/>
    <property type="match status" value="1"/>
</dbReference>
<dbReference type="SUPFAM" id="SSF56801">
    <property type="entry name" value="Acetyl-CoA synthetase-like"/>
    <property type="match status" value="1"/>
</dbReference>
<keyword evidence="3" id="KW-1185">Reference proteome</keyword>